<gene>
    <name evidence="3" type="ORF">KEC54_02725</name>
</gene>
<dbReference type="Pfam" id="PF05443">
    <property type="entry name" value="ROS_MUCR"/>
    <property type="match status" value="1"/>
</dbReference>
<dbReference type="GO" id="GO:0008270">
    <property type="term" value="F:zinc ion binding"/>
    <property type="evidence" value="ECO:0007669"/>
    <property type="project" value="InterPro"/>
</dbReference>
<evidence type="ECO:0000313" key="4">
    <source>
        <dbReference type="Proteomes" id="UP001223720"/>
    </source>
</evidence>
<comment type="similarity">
    <text evidence="1">Belongs to the ros/MucR family.</text>
</comment>
<dbReference type="Proteomes" id="UP001223720">
    <property type="component" value="Chromosome"/>
</dbReference>
<feature type="compositionally biased region" description="Basic residues" evidence="2">
    <location>
        <begin position="119"/>
        <end position="133"/>
    </location>
</feature>
<dbReference type="AlphaFoldDB" id="A0AAX3WG60"/>
<dbReference type="InterPro" id="IPR008807">
    <property type="entry name" value="ROS_MUCR"/>
</dbReference>
<accession>A0AAX3WG60</accession>
<dbReference type="GO" id="GO:0006355">
    <property type="term" value="P:regulation of DNA-templated transcription"/>
    <property type="evidence" value="ECO:0007669"/>
    <property type="project" value="InterPro"/>
</dbReference>
<feature type="region of interest" description="Disordered" evidence="2">
    <location>
        <begin position="12"/>
        <end position="31"/>
    </location>
</feature>
<sequence length="133" mass="14382">MTVQVHGAFASLMATPSGEASSEIEKPTPTQIKKSISPDALISFVDGKPYRTLKRHLTVHGLSVDEYRTHYGLPSNYPSVSANYSATRSALAKQLGLGNQRKKAKPAPEPEPEPAPISKPKRAGRHRKVAEPA</sequence>
<evidence type="ECO:0000256" key="2">
    <source>
        <dbReference type="SAM" id="MobiDB-lite"/>
    </source>
</evidence>
<feature type="region of interest" description="Disordered" evidence="2">
    <location>
        <begin position="96"/>
        <end position="133"/>
    </location>
</feature>
<feature type="compositionally biased region" description="Pro residues" evidence="2">
    <location>
        <begin position="107"/>
        <end position="117"/>
    </location>
</feature>
<reference evidence="3" key="1">
    <citation type="journal article" date="2022" name="Biotechnol. Bioprocess Eng.">
        <title>Pan-genome Analysis Reveals Comparative Genomic Features of Central Metabolic Pathways in Methylorubrum extorquens.</title>
        <authorList>
            <person name="Lee G.M."/>
            <person name="Scott-Nevros Z.K."/>
            <person name="Lee S.-M."/>
            <person name="Kim D."/>
        </authorList>
    </citation>
    <scope>NUCLEOTIDE SEQUENCE</scope>
    <source>
        <strain evidence="3">ATCC 55366</strain>
    </source>
</reference>
<dbReference type="InterPro" id="IPR041920">
    <property type="entry name" value="ROS/MUCR_sf"/>
</dbReference>
<evidence type="ECO:0000313" key="3">
    <source>
        <dbReference type="EMBL" id="WHQ70554.1"/>
    </source>
</evidence>
<dbReference type="EMBL" id="CP073633">
    <property type="protein sequence ID" value="WHQ70554.1"/>
    <property type="molecule type" value="Genomic_DNA"/>
</dbReference>
<proteinExistence type="inferred from homology"/>
<protein>
    <submittedName>
        <fullName evidence="3">MucR family transcriptional regulator</fullName>
    </submittedName>
</protein>
<organism evidence="3 4">
    <name type="scientific">Methylorubrum extorquens</name>
    <name type="common">Methylobacterium dichloromethanicum</name>
    <name type="synonym">Methylobacterium extorquens</name>
    <dbReference type="NCBI Taxonomy" id="408"/>
    <lineage>
        <taxon>Bacteria</taxon>
        <taxon>Pseudomonadati</taxon>
        <taxon>Pseudomonadota</taxon>
        <taxon>Alphaproteobacteria</taxon>
        <taxon>Hyphomicrobiales</taxon>
        <taxon>Methylobacteriaceae</taxon>
        <taxon>Methylorubrum</taxon>
    </lineage>
</organism>
<name>A0AAX3WG60_METEX</name>
<dbReference type="Gene3D" id="1.10.10.1550">
    <property type="entry name" value="ROS/MUCR transcriptional regulator protein"/>
    <property type="match status" value="1"/>
</dbReference>
<dbReference type="GO" id="GO:0003677">
    <property type="term" value="F:DNA binding"/>
    <property type="evidence" value="ECO:0007669"/>
    <property type="project" value="InterPro"/>
</dbReference>
<dbReference type="RefSeq" id="WP_082509091.1">
    <property type="nucleotide sequence ID" value="NZ_CP073633.1"/>
</dbReference>
<evidence type="ECO:0000256" key="1">
    <source>
        <dbReference type="ARBA" id="ARBA00007031"/>
    </source>
</evidence>